<feature type="transmembrane region" description="Helical" evidence="1">
    <location>
        <begin position="7"/>
        <end position="36"/>
    </location>
</feature>
<protein>
    <submittedName>
        <fullName evidence="2">Membrane protein</fullName>
    </submittedName>
</protein>
<proteinExistence type="predicted"/>
<feature type="transmembrane region" description="Helical" evidence="1">
    <location>
        <begin position="48"/>
        <end position="67"/>
    </location>
</feature>
<keyword evidence="1" id="KW-0812">Transmembrane</keyword>
<keyword evidence="1" id="KW-0472">Membrane</keyword>
<evidence type="ECO:0000313" key="3">
    <source>
        <dbReference type="Proteomes" id="UP001560019"/>
    </source>
</evidence>
<dbReference type="RefSeq" id="WP_125406010.1">
    <property type="nucleotide sequence ID" value="NZ_JBEHHI010000001.1"/>
</dbReference>
<comment type="caution">
    <text evidence="2">The sequence shown here is derived from an EMBL/GenBank/DDBJ whole genome shotgun (WGS) entry which is preliminary data.</text>
</comment>
<gene>
    <name evidence="2" type="ORF">Ga0609869_001026</name>
</gene>
<keyword evidence="1" id="KW-1133">Transmembrane helix</keyword>
<dbReference type="EMBL" id="JBEHHI010000001">
    <property type="protein sequence ID" value="MEX5727673.1"/>
    <property type="molecule type" value="Genomic_DNA"/>
</dbReference>
<reference evidence="2 3" key="1">
    <citation type="submission" date="2024-06" db="EMBL/GenBank/DDBJ databases">
        <title>Genome of Rhodovulum iodosum, a marine photoferrotroph.</title>
        <authorList>
            <person name="Bianchini G."/>
            <person name="Nikeleit V."/>
            <person name="Kappler A."/>
            <person name="Bryce C."/>
            <person name="Sanchez-Baracaldo P."/>
        </authorList>
    </citation>
    <scope>NUCLEOTIDE SEQUENCE [LARGE SCALE GENOMIC DNA]</scope>
    <source>
        <strain evidence="2 3">UT/N1</strain>
    </source>
</reference>
<evidence type="ECO:0000256" key="1">
    <source>
        <dbReference type="SAM" id="Phobius"/>
    </source>
</evidence>
<accession>A0ABV3XRG6</accession>
<keyword evidence="3" id="KW-1185">Reference proteome</keyword>
<evidence type="ECO:0000313" key="2">
    <source>
        <dbReference type="EMBL" id="MEX5727673.1"/>
    </source>
</evidence>
<dbReference type="Proteomes" id="UP001560019">
    <property type="component" value="Unassembled WGS sequence"/>
</dbReference>
<organism evidence="2 3">
    <name type="scientific">Rhodovulum iodosum</name>
    <dbReference type="NCBI Taxonomy" id="68291"/>
    <lineage>
        <taxon>Bacteria</taxon>
        <taxon>Pseudomonadati</taxon>
        <taxon>Pseudomonadota</taxon>
        <taxon>Alphaproteobacteria</taxon>
        <taxon>Rhodobacterales</taxon>
        <taxon>Paracoccaceae</taxon>
        <taxon>Rhodovulum</taxon>
    </lineage>
</organism>
<sequence length="88" mass="9725">MLSLWWVWLAAAVVLGILEILAPSYIFVGFAIGAAVTGGLMWLGMTLALPWTLLVFALVSLAAWLTLRQLLGIRKGQVKVWDRDINED</sequence>
<name>A0ABV3XRG6_9RHOB</name>